<name>A0A9D1A887_9FIRM</name>
<dbReference type="EMBL" id="DVGD01000129">
    <property type="protein sequence ID" value="HIR09602.1"/>
    <property type="molecule type" value="Genomic_DNA"/>
</dbReference>
<keyword evidence="5" id="KW-0804">Transcription</keyword>
<keyword evidence="2" id="KW-0805">Transcription regulation</keyword>
<evidence type="ECO:0000256" key="1">
    <source>
        <dbReference type="ARBA" id="ARBA00010641"/>
    </source>
</evidence>
<dbReference type="InterPro" id="IPR014284">
    <property type="entry name" value="RNA_pol_sigma-70_dom"/>
</dbReference>
<dbReference type="GO" id="GO:0003677">
    <property type="term" value="F:DNA binding"/>
    <property type="evidence" value="ECO:0007669"/>
    <property type="project" value="UniProtKB-KW"/>
</dbReference>
<evidence type="ECO:0000256" key="2">
    <source>
        <dbReference type="ARBA" id="ARBA00023015"/>
    </source>
</evidence>
<feature type="domain" description="RNA polymerase sigma-70 region 2" evidence="6">
    <location>
        <begin position="24"/>
        <end position="86"/>
    </location>
</feature>
<protein>
    <submittedName>
        <fullName evidence="8">Sigma-70 family RNA polymerase sigma factor</fullName>
    </submittedName>
</protein>
<dbReference type="GO" id="GO:0016987">
    <property type="term" value="F:sigma factor activity"/>
    <property type="evidence" value="ECO:0007669"/>
    <property type="project" value="UniProtKB-KW"/>
</dbReference>
<comment type="caution">
    <text evidence="8">The sequence shown here is derived from an EMBL/GenBank/DDBJ whole genome shotgun (WGS) entry which is preliminary data.</text>
</comment>
<evidence type="ECO:0000259" key="7">
    <source>
        <dbReference type="Pfam" id="PF08281"/>
    </source>
</evidence>
<dbReference type="Gene3D" id="1.10.1740.10">
    <property type="match status" value="1"/>
</dbReference>
<dbReference type="SUPFAM" id="SSF88659">
    <property type="entry name" value="Sigma3 and sigma4 domains of RNA polymerase sigma factors"/>
    <property type="match status" value="1"/>
</dbReference>
<dbReference type="InterPro" id="IPR007627">
    <property type="entry name" value="RNA_pol_sigma70_r2"/>
</dbReference>
<dbReference type="PANTHER" id="PTHR43133">
    <property type="entry name" value="RNA POLYMERASE ECF-TYPE SIGMA FACTO"/>
    <property type="match status" value="1"/>
</dbReference>
<evidence type="ECO:0000256" key="5">
    <source>
        <dbReference type="ARBA" id="ARBA00023163"/>
    </source>
</evidence>
<dbReference type="InterPro" id="IPR013325">
    <property type="entry name" value="RNA_pol_sigma_r2"/>
</dbReference>
<organism evidence="8 9">
    <name type="scientific">Candidatus Avoscillospira stercoripullorum</name>
    <dbReference type="NCBI Taxonomy" id="2840709"/>
    <lineage>
        <taxon>Bacteria</taxon>
        <taxon>Bacillati</taxon>
        <taxon>Bacillota</taxon>
        <taxon>Clostridia</taxon>
        <taxon>Eubacteriales</taxon>
        <taxon>Oscillospiraceae</taxon>
        <taxon>Oscillospiraceae incertae sedis</taxon>
        <taxon>Candidatus Avoscillospira</taxon>
    </lineage>
</organism>
<evidence type="ECO:0000256" key="3">
    <source>
        <dbReference type="ARBA" id="ARBA00023082"/>
    </source>
</evidence>
<reference evidence="8" key="1">
    <citation type="submission" date="2020-10" db="EMBL/GenBank/DDBJ databases">
        <authorList>
            <person name="Gilroy R."/>
        </authorList>
    </citation>
    <scope>NUCLEOTIDE SEQUENCE</scope>
    <source>
        <strain evidence="8">ChiHjej9B8-7071</strain>
    </source>
</reference>
<accession>A0A9D1A887</accession>
<keyword evidence="3" id="KW-0731">Sigma factor</keyword>
<gene>
    <name evidence="8" type="ORF">IAA70_04270</name>
</gene>
<evidence type="ECO:0000256" key="4">
    <source>
        <dbReference type="ARBA" id="ARBA00023125"/>
    </source>
</evidence>
<comment type="similarity">
    <text evidence="1">Belongs to the sigma-70 factor family. ECF subfamily.</text>
</comment>
<dbReference type="PANTHER" id="PTHR43133:SF8">
    <property type="entry name" value="RNA POLYMERASE SIGMA FACTOR HI_1459-RELATED"/>
    <property type="match status" value="1"/>
</dbReference>
<dbReference type="InterPro" id="IPR013249">
    <property type="entry name" value="RNA_pol_sigma70_r4_t2"/>
</dbReference>
<evidence type="ECO:0000259" key="6">
    <source>
        <dbReference type="Pfam" id="PF04542"/>
    </source>
</evidence>
<evidence type="ECO:0000313" key="9">
    <source>
        <dbReference type="Proteomes" id="UP000824258"/>
    </source>
</evidence>
<reference evidence="8" key="2">
    <citation type="journal article" date="2021" name="PeerJ">
        <title>Extensive microbial diversity within the chicken gut microbiome revealed by metagenomics and culture.</title>
        <authorList>
            <person name="Gilroy R."/>
            <person name="Ravi A."/>
            <person name="Getino M."/>
            <person name="Pursley I."/>
            <person name="Horton D.L."/>
            <person name="Alikhan N.F."/>
            <person name="Baker D."/>
            <person name="Gharbi K."/>
            <person name="Hall N."/>
            <person name="Watson M."/>
            <person name="Adriaenssens E.M."/>
            <person name="Foster-Nyarko E."/>
            <person name="Jarju S."/>
            <person name="Secka A."/>
            <person name="Antonio M."/>
            <person name="Oren A."/>
            <person name="Chaudhuri R.R."/>
            <person name="La Ragione R."/>
            <person name="Hildebrand F."/>
            <person name="Pallen M.J."/>
        </authorList>
    </citation>
    <scope>NUCLEOTIDE SEQUENCE</scope>
    <source>
        <strain evidence="8">ChiHjej9B8-7071</strain>
    </source>
</reference>
<dbReference type="Gene3D" id="1.10.10.10">
    <property type="entry name" value="Winged helix-like DNA-binding domain superfamily/Winged helix DNA-binding domain"/>
    <property type="match status" value="1"/>
</dbReference>
<evidence type="ECO:0000313" key="8">
    <source>
        <dbReference type="EMBL" id="HIR09602.1"/>
    </source>
</evidence>
<sequence length="511" mass="57016">MEDGGIVALYFARNEQALEETAKKYGADCHAVSYQILRSHEDAEECVNDTYIRAWNAMPPQRPNHLRAFLLKIARNLALTAYQAARTQKRGGGQVLSLTQELSDCVTGNSEATLQQAELTKLLDSFLMGLPDRDRYIFLRRYWHGDTVAEVAARCHIATGTAKSSLFRSRQKLYRRGDRTLLGSYSYAATVGDDLVIAQENGSDRMTLFNASGDIVAEDIALQTELFSHVWQGHGYLSALDSQGRVGLMDSTGSWAIAPEMNYIYGISNGYALCVLEDGSYRAISLEDGTTFDCAYGICDVYDQGLILELDETAFHYGTVLFTENAYAQFVSWDGTVLAEGNRIQVLDDEGDGNAELVLVTDGNTARLFRPDGSLLRELDYSMGSFATISSQTFLCMNNTQASDGSWYMDIFLLNTETGETFRDFDKPYSYGSDLWFSVDSWGRYTTHLFYAQYQDEEGNYHTDLLDESGKVLLTDLVSQYSHQDGGVFTVLRDGKPALMRLNGTLLYQSS</sequence>
<proteinExistence type="inferred from homology"/>
<dbReference type="CDD" id="cd06171">
    <property type="entry name" value="Sigma70_r4"/>
    <property type="match status" value="1"/>
</dbReference>
<dbReference type="AlphaFoldDB" id="A0A9D1A887"/>
<dbReference type="Pfam" id="PF08281">
    <property type="entry name" value="Sigma70_r4_2"/>
    <property type="match status" value="1"/>
</dbReference>
<dbReference type="Proteomes" id="UP000824258">
    <property type="component" value="Unassembled WGS sequence"/>
</dbReference>
<dbReference type="InterPro" id="IPR013324">
    <property type="entry name" value="RNA_pol_sigma_r3/r4-like"/>
</dbReference>
<dbReference type="SUPFAM" id="SSF88946">
    <property type="entry name" value="Sigma2 domain of RNA polymerase sigma factors"/>
    <property type="match status" value="1"/>
</dbReference>
<feature type="domain" description="RNA polymerase sigma factor 70 region 4 type 2" evidence="7">
    <location>
        <begin position="123"/>
        <end position="173"/>
    </location>
</feature>
<dbReference type="NCBIfam" id="TIGR02937">
    <property type="entry name" value="sigma70-ECF"/>
    <property type="match status" value="1"/>
</dbReference>
<keyword evidence="4" id="KW-0238">DNA-binding</keyword>
<dbReference type="InterPro" id="IPR036388">
    <property type="entry name" value="WH-like_DNA-bd_sf"/>
</dbReference>
<dbReference type="Pfam" id="PF04542">
    <property type="entry name" value="Sigma70_r2"/>
    <property type="match status" value="1"/>
</dbReference>
<dbReference type="GO" id="GO:0006352">
    <property type="term" value="P:DNA-templated transcription initiation"/>
    <property type="evidence" value="ECO:0007669"/>
    <property type="project" value="InterPro"/>
</dbReference>
<dbReference type="InterPro" id="IPR039425">
    <property type="entry name" value="RNA_pol_sigma-70-like"/>
</dbReference>